<dbReference type="PANTHER" id="PTHR48075">
    <property type="entry name" value="3-HYDROXYACYL-COA DEHYDROGENASE FAMILY PROTEIN"/>
    <property type="match status" value="1"/>
</dbReference>
<evidence type="ECO:0000256" key="9">
    <source>
        <dbReference type="ARBA" id="ARBA00042709"/>
    </source>
</evidence>
<dbReference type="AlphaFoldDB" id="A0A5E6UNU8"/>
<evidence type="ECO:0000256" key="1">
    <source>
        <dbReference type="ARBA" id="ARBA00004496"/>
    </source>
</evidence>
<comment type="subunit">
    <text evidence="3">Homodimer.</text>
</comment>
<dbReference type="InterPro" id="IPR022694">
    <property type="entry name" value="3-OHacyl-CoA_DH"/>
</dbReference>
<keyword evidence="11" id="KW-0812">Transmembrane</keyword>
<organism evidence="14 15">
    <name type="scientific">Pseudomonas fluorescens</name>
    <dbReference type="NCBI Taxonomy" id="294"/>
    <lineage>
        <taxon>Bacteria</taxon>
        <taxon>Pseudomonadati</taxon>
        <taxon>Pseudomonadota</taxon>
        <taxon>Gammaproteobacteria</taxon>
        <taxon>Pseudomonadales</taxon>
        <taxon>Pseudomonadaceae</taxon>
        <taxon>Pseudomonas</taxon>
    </lineage>
</organism>
<evidence type="ECO:0000256" key="10">
    <source>
        <dbReference type="PIRSR" id="PIRSR000105-1"/>
    </source>
</evidence>
<evidence type="ECO:0000256" key="3">
    <source>
        <dbReference type="ARBA" id="ARBA00011738"/>
    </source>
</evidence>
<dbReference type="InterPro" id="IPR006108">
    <property type="entry name" value="3HC_DH_C"/>
</dbReference>
<comment type="similarity">
    <text evidence="2">Belongs to the 3-hydroxyacyl-CoA dehydrogenase family.</text>
</comment>
<dbReference type="RefSeq" id="WP_150711946.1">
    <property type="nucleotide sequence ID" value="NZ_CABVHK010000011.1"/>
</dbReference>
<evidence type="ECO:0000256" key="8">
    <source>
        <dbReference type="ARBA" id="ARBA00038962"/>
    </source>
</evidence>
<dbReference type="PANTHER" id="PTHR48075:SF1">
    <property type="entry name" value="LAMBDA-CRYSTALLIN HOMOLOG"/>
    <property type="match status" value="1"/>
</dbReference>
<dbReference type="OrthoDB" id="5389341at2"/>
<dbReference type="Gene3D" id="1.10.1040.10">
    <property type="entry name" value="N-(1-d-carboxylethyl)-l-norvaline Dehydrogenase, domain 2"/>
    <property type="match status" value="1"/>
</dbReference>
<dbReference type="Pfam" id="PF00725">
    <property type="entry name" value="3HCDH"/>
    <property type="match status" value="1"/>
</dbReference>
<evidence type="ECO:0000256" key="7">
    <source>
        <dbReference type="ARBA" id="ARBA00023027"/>
    </source>
</evidence>
<feature type="domain" description="3-hydroxyacyl-CoA dehydrogenase C-terminal" evidence="12">
    <location>
        <begin position="198"/>
        <end position="296"/>
    </location>
</feature>
<dbReference type="EC" id="1.1.1.45" evidence="8"/>
<dbReference type="Proteomes" id="UP000326953">
    <property type="component" value="Unassembled WGS sequence"/>
</dbReference>
<keyword evidence="4" id="KW-0963">Cytoplasm</keyword>
<keyword evidence="11" id="KW-1133">Transmembrane helix</keyword>
<dbReference type="PIRSF" id="PIRSF000105">
    <property type="entry name" value="HCDH"/>
    <property type="match status" value="1"/>
</dbReference>
<keyword evidence="5" id="KW-0597">Phosphoprotein</keyword>
<dbReference type="GO" id="GO:0050104">
    <property type="term" value="F:L-gulonate 3-dehydrogenase activity"/>
    <property type="evidence" value="ECO:0007669"/>
    <property type="project" value="UniProtKB-EC"/>
</dbReference>
<comment type="subcellular location">
    <subcellularLocation>
        <location evidence="1">Cytoplasm</location>
    </subcellularLocation>
</comment>
<keyword evidence="6 14" id="KW-0560">Oxidoreductase</keyword>
<dbReference type="SUPFAM" id="SSF51735">
    <property type="entry name" value="NAD(P)-binding Rossmann-fold domains"/>
    <property type="match status" value="1"/>
</dbReference>
<protein>
    <recommendedName>
        <fullName evidence="9">L-gulonate 3-dehydrogenase</fullName>
        <ecNumber evidence="8">1.1.1.45</ecNumber>
    </recommendedName>
    <alternativeName>
        <fullName evidence="9">L-gulonate 3-dehydrogenase</fullName>
    </alternativeName>
</protein>
<feature type="domain" description="3-hydroxyacyl-CoA dehydrogenase NAD binding" evidence="13">
    <location>
        <begin position="8"/>
        <end position="193"/>
    </location>
</feature>
<dbReference type="Gene3D" id="3.40.50.720">
    <property type="entry name" value="NAD(P)-binding Rossmann-like Domain"/>
    <property type="match status" value="1"/>
</dbReference>
<dbReference type="EMBL" id="CABVHK010000011">
    <property type="protein sequence ID" value="VVN04704.1"/>
    <property type="molecule type" value="Genomic_DNA"/>
</dbReference>
<evidence type="ECO:0000256" key="4">
    <source>
        <dbReference type="ARBA" id="ARBA00022490"/>
    </source>
</evidence>
<evidence type="ECO:0000256" key="2">
    <source>
        <dbReference type="ARBA" id="ARBA00009463"/>
    </source>
</evidence>
<dbReference type="GO" id="GO:0070403">
    <property type="term" value="F:NAD+ binding"/>
    <property type="evidence" value="ECO:0007669"/>
    <property type="project" value="InterPro"/>
</dbReference>
<evidence type="ECO:0000259" key="13">
    <source>
        <dbReference type="Pfam" id="PF02737"/>
    </source>
</evidence>
<dbReference type="SUPFAM" id="SSF48179">
    <property type="entry name" value="6-phosphogluconate dehydrogenase C-terminal domain-like"/>
    <property type="match status" value="1"/>
</dbReference>
<evidence type="ECO:0000256" key="6">
    <source>
        <dbReference type="ARBA" id="ARBA00023002"/>
    </source>
</evidence>
<keyword evidence="7" id="KW-0520">NAD</keyword>
<evidence type="ECO:0000256" key="5">
    <source>
        <dbReference type="ARBA" id="ARBA00022553"/>
    </source>
</evidence>
<proteinExistence type="inferred from homology"/>
<evidence type="ECO:0000256" key="11">
    <source>
        <dbReference type="SAM" id="Phobius"/>
    </source>
</evidence>
<evidence type="ECO:0000313" key="14">
    <source>
        <dbReference type="EMBL" id="VVN04704.1"/>
    </source>
</evidence>
<gene>
    <name evidence="14" type="primary">hbd_3</name>
    <name evidence="14" type="ORF">PS662_03534</name>
</gene>
<dbReference type="GO" id="GO:0005737">
    <property type="term" value="C:cytoplasm"/>
    <property type="evidence" value="ECO:0007669"/>
    <property type="project" value="UniProtKB-SubCell"/>
</dbReference>
<sequence>MSADPQRICIVGAGRMGEGIALAFMFAGLPVTLIDIKQREPMAQDRYFRQIEGHLRGELATLARLGSLDSAQVDQAMSHLRLSDRGGSGDDLHRAAVVFEAVPEVLELKAQTFAWLSAACGDETVIASTTSTFLVTQLAALVTHPRRFVNAHWLNPAFLMPLVEVSRSEDTCPQGVQRLMALLKRIGKVPVQCSPAAGYIVPRIQALAMNEAARMVEEGVASAEDIDTAIRVGFGLRFSVLGMLEFIDWGGGDILFYASHYLAEAIDPRFLPPKVIAENMAQGRNGLREGQGFYDYQDVDLEAYKLQRLGEFTRKLELMGLSPVFNGAVATS</sequence>
<dbReference type="NCBIfam" id="NF006125">
    <property type="entry name" value="PRK08269.1"/>
    <property type="match status" value="1"/>
</dbReference>
<evidence type="ECO:0000313" key="15">
    <source>
        <dbReference type="Proteomes" id="UP000326953"/>
    </source>
</evidence>
<evidence type="ECO:0000259" key="12">
    <source>
        <dbReference type="Pfam" id="PF00725"/>
    </source>
</evidence>
<name>A0A5E6UNU8_PSEFL</name>
<accession>A0A5E6UNU8</accession>
<dbReference type="InterPro" id="IPR006176">
    <property type="entry name" value="3-OHacyl-CoA_DH_NAD-bd"/>
</dbReference>
<feature type="transmembrane region" description="Helical" evidence="11">
    <location>
        <begin position="20"/>
        <end position="36"/>
    </location>
</feature>
<dbReference type="InterPro" id="IPR013328">
    <property type="entry name" value="6PGD_dom2"/>
</dbReference>
<dbReference type="InterPro" id="IPR036291">
    <property type="entry name" value="NAD(P)-bd_dom_sf"/>
</dbReference>
<dbReference type="Pfam" id="PF02737">
    <property type="entry name" value="3HCDH_N"/>
    <property type="match status" value="1"/>
</dbReference>
<keyword evidence="11" id="KW-0472">Membrane</keyword>
<dbReference type="InterPro" id="IPR008927">
    <property type="entry name" value="6-PGluconate_DH-like_C_sf"/>
</dbReference>
<dbReference type="GO" id="GO:0006631">
    <property type="term" value="P:fatty acid metabolic process"/>
    <property type="evidence" value="ECO:0007669"/>
    <property type="project" value="InterPro"/>
</dbReference>
<feature type="site" description="Important for catalytic activity" evidence="10">
    <location>
        <position position="152"/>
    </location>
</feature>
<reference evidence="14 15" key="1">
    <citation type="submission" date="2019-09" db="EMBL/GenBank/DDBJ databases">
        <authorList>
            <person name="Chandra G."/>
            <person name="Truman W A."/>
        </authorList>
    </citation>
    <scope>NUCLEOTIDE SEQUENCE [LARGE SCALE GENOMIC DNA]</scope>
    <source>
        <strain evidence="14">PS662</strain>
    </source>
</reference>